<evidence type="ECO:0000313" key="2">
    <source>
        <dbReference type="Proteomes" id="UP001304050"/>
    </source>
</evidence>
<sequence length="440" mass="48936">MFVKFSTFAELSDAVNEAVISTLDQSSLAAIRRSLAPLAAVMPDHPLAFLGKVDAVSGQNARLPELLREFYDRNSRAAVLSSALGYELGLDQGKIHVAAHLIDDLIERFKVIGGYPETEESRRAAGAFRAAAPTLFMAVNIKDAGFEDDAPWVEAFWDHISGFGPCLFPDTLEDETIDSEDPLEQFIVDYQNAVRADLRARLANWPLDLNEIEVFEVVTALLCRQATLAMEIASSPGIWTAHTAPILLRAVADVFINLAWILKDPRPRARLYVEDGQGAIKLQIAHQKRALEAATDPNDADELRQMIEVWSDWLAGQRIEALVEVNLGSWSGLNTRKMAEEAGFIDFYNYVYQPFSSVVHSNWAHVSMFNTVHCQNPAHRWHRGAAIAPAPVDINWLYLASKYLSKTFGHFDDVYGLNLPHTAFNLVADQLSETVKDAES</sequence>
<accession>A0ACC6MTK9</accession>
<dbReference type="Proteomes" id="UP001304050">
    <property type="component" value="Unassembled WGS sequence"/>
</dbReference>
<comment type="caution">
    <text evidence="1">The sequence shown here is derived from an EMBL/GenBank/DDBJ whole genome shotgun (WGS) entry which is preliminary data.</text>
</comment>
<name>A0ACC6MTK9_9HYPH</name>
<keyword evidence="2" id="KW-1185">Reference proteome</keyword>
<evidence type="ECO:0000313" key="1">
    <source>
        <dbReference type="EMBL" id="MEA3516540.1"/>
    </source>
</evidence>
<reference evidence="1" key="1">
    <citation type="submission" date="2023-12" db="EMBL/GenBank/DDBJ databases">
        <title>Diversity of Rhizobium in root nodule of phaseolus vulgaris.</title>
        <authorList>
            <person name="Wang H."/>
        </authorList>
    </citation>
    <scope>NUCLEOTIDE SEQUENCE</scope>
    <source>
        <strain evidence="1">MJ31</strain>
    </source>
</reference>
<dbReference type="EMBL" id="JAYESG010000002">
    <property type="protein sequence ID" value="MEA3516540.1"/>
    <property type="molecule type" value="Genomic_DNA"/>
</dbReference>
<proteinExistence type="predicted"/>
<gene>
    <name evidence="1" type="ORF">U8465_05200</name>
</gene>
<protein>
    <submittedName>
        <fullName evidence="1">DUF5677 domain-containing protein</fullName>
    </submittedName>
</protein>
<organism evidence="1 2">
    <name type="scientific">Rhizobium mulingense</name>
    <dbReference type="NCBI Taxonomy" id="3031128"/>
    <lineage>
        <taxon>Bacteria</taxon>
        <taxon>Pseudomonadati</taxon>
        <taxon>Pseudomonadota</taxon>
        <taxon>Alphaproteobacteria</taxon>
        <taxon>Hyphomicrobiales</taxon>
        <taxon>Rhizobiaceae</taxon>
        <taxon>Rhizobium/Agrobacterium group</taxon>
        <taxon>Rhizobium</taxon>
    </lineage>
</organism>